<dbReference type="AlphaFoldDB" id="A0AAD7CTX3"/>
<keyword evidence="2" id="KW-1185">Reference proteome</keyword>
<evidence type="ECO:0000313" key="2">
    <source>
        <dbReference type="Proteomes" id="UP001221757"/>
    </source>
</evidence>
<reference evidence="1" key="1">
    <citation type="submission" date="2023-03" db="EMBL/GenBank/DDBJ databases">
        <title>Massive genome expansion in bonnet fungi (Mycena s.s.) driven by repeated elements and novel gene families across ecological guilds.</title>
        <authorList>
            <consortium name="Lawrence Berkeley National Laboratory"/>
            <person name="Harder C.B."/>
            <person name="Miyauchi S."/>
            <person name="Viragh M."/>
            <person name="Kuo A."/>
            <person name="Thoen E."/>
            <person name="Andreopoulos B."/>
            <person name="Lu D."/>
            <person name="Skrede I."/>
            <person name="Drula E."/>
            <person name="Henrissat B."/>
            <person name="Morin E."/>
            <person name="Kohler A."/>
            <person name="Barry K."/>
            <person name="LaButti K."/>
            <person name="Morin E."/>
            <person name="Salamov A."/>
            <person name="Lipzen A."/>
            <person name="Mereny Z."/>
            <person name="Hegedus B."/>
            <person name="Baldrian P."/>
            <person name="Stursova M."/>
            <person name="Weitz H."/>
            <person name="Taylor A."/>
            <person name="Grigoriev I.V."/>
            <person name="Nagy L.G."/>
            <person name="Martin F."/>
            <person name="Kauserud H."/>
        </authorList>
    </citation>
    <scope>NUCLEOTIDE SEQUENCE</scope>
    <source>
        <strain evidence="1">CBHHK067</strain>
    </source>
</reference>
<protein>
    <submittedName>
        <fullName evidence="1">Uncharacterized protein</fullName>
    </submittedName>
</protein>
<organism evidence="1 2">
    <name type="scientific">Mycena rosella</name>
    <name type="common">Pink bonnet</name>
    <name type="synonym">Agaricus rosellus</name>
    <dbReference type="NCBI Taxonomy" id="1033263"/>
    <lineage>
        <taxon>Eukaryota</taxon>
        <taxon>Fungi</taxon>
        <taxon>Dikarya</taxon>
        <taxon>Basidiomycota</taxon>
        <taxon>Agaricomycotina</taxon>
        <taxon>Agaricomycetes</taxon>
        <taxon>Agaricomycetidae</taxon>
        <taxon>Agaricales</taxon>
        <taxon>Marasmiineae</taxon>
        <taxon>Mycenaceae</taxon>
        <taxon>Mycena</taxon>
    </lineage>
</organism>
<gene>
    <name evidence="1" type="ORF">B0H17DRAFT_1211521</name>
</gene>
<comment type="caution">
    <text evidence="1">The sequence shown here is derived from an EMBL/GenBank/DDBJ whole genome shotgun (WGS) entry which is preliminary data.</text>
</comment>
<sequence>MPSSPMLLAMPGSLKPGLCARPPRHNPDLNCMYQLRHQVRALDRAPALSSPRAVSTTSLHAHTQIQHPDPRGHDAQPVFLGFHHAGCWQPRALTDSMFGFARTQSVVARRRMLVGRTKA</sequence>
<evidence type="ECO:0000313" key="1">
    <source>
        <dbReference type="EMBL" id="KAJ7663666.1"/>
    </source>
</evidence>
<name>A0AAD7CTX3_MYCRO</name>
<accession>A0AAD7CTX3</accession>
<dbReference type="EMBL" id="JARKIE010000229">
    <property type="protein sequence ID" value="KAJ7663666.1"/>
    <property type="molecule type" value="Genomic_DNA"/>
</dbReference>
<dbReference type="Proteomes" id="UP001221757">
    <property type="component" value="Unassembled WGS sequence"/>
</dbReference>
<proteinExistence type="predicted"/>